<protein>
    <recommendedName>
        <fullName evidence="3">F-box domain-containing protein</fullName>
    </recommendedName>
</protein>
<evidence type="ECO:0008006" key="3">
    <source>
        <dbReference type="Google" id="ProtNLM"/>
    </source>
</evidence>
<dbReference type="Proteomes" id="UP000054097">
    <property type="component" value="Unassembled WGS sequence"/>
</dbReference>
<dbReference type="HOGENOM" id="CLU_622821_0_0_1"/>
<reference evidence="2" key="2">
    <citation type="submission" date="2015-01" db="EMBL/GenBank/DDBJ databases">
        <title>Evolutionary Origins and Diversification of the Mycorrhizal Mutualists.</title>
        <authorList>
            <consortium name="DOE Joint Genome Institute"/>
            <consortium name="Mycorrhizal Genomics Consortium"/>
            <person name="Kohler A."/>
            <person name="Kuo A."/>
            <person name="Nagy L.G."/>
            <person name="Floudas D."/>
            <person name="Copeland A."/>
            <person name="Barry K.W."/>
            <person name="Cichocki N."/>
            <person name="Veneault-Fourrey C."/>
            <person name="LaButti K."/>
            <person name="Lindquist E.A."/>
            <person name="Lipzen A."/>
            <person name="Lundell T."/>
            <person name="Morin E."/>
            <person name="Murat C."/>
            <person name="Riley R."/>
            <person name="Ohm R."/>
            <person name="Sun H."/>
            <person name="Tunlid A."/>
            <person name="Henrissat B."/>
            <person name="Grigoriev I.V."/>
            <person name="Hibbett D.S."/>
            <person name="Martin F."/>
        </authorList>
    </citation>
    <scope>NUCLEOTIDE SEQUENCE [LARGE SCALE GENOMIC DNA]</scope>
    <source>
        <strain evidence="2">MAFF 305830</strain>
    </source>
</reference>
<dbReference type="AlphaFoldDB" id="A0A0C3AK01"/>
<evidence type="ECO:0000313" key="2">
    <source>
        <dbReference type="Proteomes" id="UP000054097"/>
    </source>
</evidence>
<accession>A0A0C3AK01</accession>
<dbReference type="EMBL" id="KN824600">
    <property type="protein sequence ID" value="KIM19616.1"/>
    <property type="molecule type" value="Genomic_DNA"/>
</dbReference>
<sequence>MGLQAGVRLQRLLLLVEEGTTPGIEAEGDPNLSFEWDPPVSIPALRYLDIWVVWAIALLGKEERAAVHEFISALSQMYTGIESAFLSLGQAGLFTQDVLRSFSTHTRLQSLSLDGVILMPGSAIHKMVFMNKLYIGDINILALVNMPRLCSLKFAWVANIDWDTIKSNSTVGKVLIIRDQRYWRRRLDICLPVNRFPSLTHLSIHFKLPYLAHPRNDTITVNSFPYLSSITILIKGTPTPTPYATMFCFQLLRQPECCPSLSEINFINSPPEWDILFLMLERRNFLESSGISRIERLTLPFIAEALHIPLALILGGTFSERPSNEDLLLGGARAHFLDEKLSGYYLCMLNMITLCKAKVKRSKREKGDAAQIRAFLAWLDPPKTASAGVLQWMKRRKVLIQEFLSRFDMWDVKYGRETTCFKDRRPIRITEYDVHTDVYQ</sequence>
<evidence type="ECO:0000313" key="1">
    <source>
        <dbReference type="EMBL" id="KIM19616.1"/>
    </source>
</evidence>
<organism evidence="1 2">
    <name type="scientific">Serendipita vermifera MAFF 305830</name>
    <dbReference type="NCBI Taxonomy" id="933852"/>
    <lineage>
        <taxon>Eukaryota</taxon>
        <taxon>Fungi</taxon>
        <taxon>Dikarya</taxon>
        <taxon>Basidiomycota</taxon>
        <taxon>Agaricomycotina</taxon>
        <taxon>Agaricomycetes</taxon>
        <taxon>Sebacinales</taxon>
        <taxon>Serendipitaceae</taxon>
        <taxon>Serendipita</taxon>
    </lineage>
</organism>
<keyword evidence="2" id="KW-1185">Reference proteome</keyword>
<name>A0A0C3AK01_SERVB</name>
<reference evidence="1 2" key="1">
    <citation type="submission" date="2014-04" db="EMBL/GenBank/DDBJ databases">
        <authorList>
            <consortium name="DOE Joint Genome Institute"/>
            <person name="Kuo A."/>
            <person name="Zuccaro A."/>
            <person name="Kohler A."/>
            <person name="Nagy L.G."/>
            <person name="Floudas D."/>
            <person name="Copeland A."/>
            <person name="Barry K.W."/>
            <person name="Cichocki N."/>
            <person name="Veneault-Fourrey C."/>
            <person name="LaButti K."/>
            <person name="Lindquist E.A."/>
            <person name="Lipzen A."/>
            <person name="Lundell T."/>
            <person name="Morin E."/>
            <person name="Murat C."/>
            <person name="Sun H."/>
            <person name="Tunlid A."/>
            <person name="Henrissat B."/>
            <person name="Grigoriev I.V."/>
            <person name="Hibbett D.S."/>
            <person name="Martin F."/>
            <person name="Nordberg H.P."/>
            <person name="Cantor M.N."/>
            <person name="Hua S.X."/>
        </authorList>
    </citation>
    <scope>NUCLEOTIDE SEQUENCE [LARGE SCALE GENOMIC DNA]</scope>
    <source>
        <strain evidence="1 2">MAFF 305830</strain>
    </source>
</reference>
<gene>
    <name evidence="1" type="ORF">M408DRAFT_31069</name>
</gene>
<proteinExistence type="predicted"/>